<gene>
    <name evidence="1" type="ORF">IC63_06090</name>
</gene>
<accession>A0A099FDG6</accession>
<sequence>MIDPTPNETAAMVEGGKAGGAYLDSLGRTDLAQLSEEEWDTFVEVIVTGYCDHLRDLAAKDRARLDGVIPEVPF</sequence>
<evidence type="ECO:0000313" key="1">
    <source>
        <dbReference type="EMBL" id="KGJ08082.1"/>
    </source>
</evidence>
<dbReference type="InterPro" id="IPR045422">
    <property type="entry name" value="DUF6511"/>
</dbReference>
<dbReference type="OrthoDB" id="7775984at2"/>
<dbReference type="Proteomes" id="UP000029917">
    <property type="component" value="Unassembled WGS sequence"/>
</dbReference>
<reference evidence="1 2" key="1">
    <citation type="submission" date="2014-09" db="EMBL/GenBank/DDBJ databases">
        <authorList>
            <person name="McGinnis J.M."/>
            <person name="Wolfgang W.J."/>
        </authorList>
    </citation>
    <scope>NUCLEOTIDE SEQUENCE [LARGE SCALE GENOMIC DNA]</scope>
    <source>
        <strain evidence="1 2">HAMBI 3106</strain>
    </source>
</reference>
<dbReference type="Pfam" id="PF20121">
    <property type="entry name" value="DUF6511"/>
    <property type="match status" value="1"/>
</dbReference>
<name>A0A099FDG6_9RHOB</name>
<dbReference type="AlphaFoldDB" id="A0A099FDG6"/>
<dbReference type="EMBL" id="JRKS01000013">
    <property type="protein sequence ID" value="KGJ08082.1"/>
    <property type="molecule type" value="Genomic_DNA"/>
</dbReference>
<dbReference type="RefSeq" id="WP_036717934.1">
    <property type="nucleotide sequence ID" value="NZ_JRKS01000013.1"/>
</dbReference>
<evidence type="ECO:0000313" key="2">
    <source>
        <dbReference type="Proteomes" id="UP000029917"/>
    </source>
</evidence>
<reference evidence="1 2" key="2">
    <citation type="submission" date="2014-10" db="EMBL/GenBank/DDBJ databases">
        <title>Paracoccus sanguinis sp. nov., isolated from clinical specimens of New York State patients.</title>
        <authorList>
            <person name="Mingle L.A."/>
            <person name="Cole J.A."/>
            <person name="Lapierre P."/>
            <person name="Musser K.A."/>
        </authorList>
    </citation>
    <scope>NUCLEOTIDE SEQUENCE [LARGE SCALE GENOMIC DNA]</scope>
    <source>
        <strain evidence="1 2">HAMBI 3106</strain>
    </source>
</reference>
<comment type="caution">
    <text evidence="1">The sequence shown here is derived from an EMBL/GenBank/DDBJ whole genome shotgun (WGS) entry which is preliminary data.</text>
</comment>
<protein>
    <submittedName>
        <fullName evidence="1">Uncharacterized protein</fullName>
    </submittedName>
</protein>
<keyword evidence="2" id="KW-1185">Reference proteome</keyword>
<proteinExistence type="predicted"/>
<organism evidence="1 2">
    <name type="scientific">Paracoccus sphaerophysae</name>
    <dbReference type="NCBI Taxonomy" id="690417"/>
    <lineage>
        <taxon>Bacteria</taxon>
        <taxon>Pseudomonadati</taxon>
        <taxon>Pseudomonadota</taxon>
        <taxon>Alphaproteobacteria</taxon>
        <taxon>Rhodobacterales</taxon>
        <taxon>Paracoccaceae</taxon>
        <taxon>Paracoccus</taxon>
    </lineage>
</organism>